<name>A0A7G9WJU1_9FIRM</name>
<sequence length="124" mass="14253">MIDELPTERVVPHSVECCMCGGMIPADRNEEYTIIGNDIVCNDCLQDYCRTNYEQYAPDYIKSNGSEFAEDLWRNLTLSEKAQVAEILLQSESCCTDVAKEVMFDYCLKHLFDFSSYVKEKYGT</sequence>
<organism evidence="1 2">
    <name type="scientific">Caproicibacterium amylolyticum</name>
    <dbReference type="NCBI Taxonomy" id="2766537"/>
    <lineage>
        <taxon>Bacteria</taxon>
        <taxon>Bacillati</taxon>
        <taxon>Bacillota</taxon>
        <taxon>Clostridia</taxon>
        <taxon>Eubacteriales</taxon>
        <taxon>Oscillospiraceae</taxon>
        <taxon>Caproicibacterium</taxon>
    </lineage>
</organism>
<dbReference type="EMBL" id="CP060696">
    <property type="protein sequence ID" value="QNO18953.1"/>
    <property type="molecule type" value="Genomic_DNA"/>
</dbReference>
<protein>
    <submittedName>
        <fullName evidence="1">Uncharacterized protein</fullName>
    </submittedName>
</protein>
<dbReference type="Proteomes" id="UP000516046">
    <property type="component" value="Chromosome"/>
</dbReference>
<dbReference type="RefSeq" id="WP_212508023.1">
    <property type="nucleotide sequence ID" value="NZ_CP060696.1"/>
</dbReference>
<gene>
    <name evidence="1" type="ORF">H6X83_04830</name>
</gene>
<evidence type="ECO:0000313" key="2">
    <source>
        <dbReference type="Proteomes" id="UP000516046"/>
    </source>
</evidence>
<keyword evidence="2" id="KW-1185">Reference proteome</keyword>
<evidence type="ECO:0000313" key="1">
    <source>
        <dbReference type="EMBL" id="QNO18953.1"/>
    </source>
</evidence>
<accession>A0A7G9WJU1</accession>
<dbReference type="AlphaFoldDB" id="A0A7G9WJU1"/>
<reference evidence="1 2" key="1">
    <citation type="submission" date="2020-08" db="EMBL/GenBank/DDBJ databases">
        <authorList>
            <person name="Ren C."/>
            <person name="Gu Y."/>
            <person name="Xu Y."/>
        </authorList>
    </citation>
    <scope>NUCLEOTIDE SEQUENCE [LARGE SCALE GENOMIC DNA]</scope>
    <source>
        <strain evidence="1 2">LBM18003</strain>
    </source>
</reference>
<dbReference type="KEGG" id="caml:H6X83_04830"/>
<proteinExistence type="predicted"/>